<dbReference type="Pfam" id="PF03693">
    <property type="entry name" value="ParD_antitoxin"/>
    <property type="match status" value="1"/>
</dbReference>
<dbReference type="Proteomes" id="UP000706039">
    <property type="component" value="Unassembled WGS sequence"/>
</dbReference>
<protein>
    <submittedName>
        <fullName evidence="2">Type II toxin-antitoxin system ParD family antitoxin</fullName>
    </submittedName>
</protein>
<dbReference type="InterPro" id="IPR010985">
    <property type="entry name" value="Ribbon_hlx_hlx"/>
</dbReference>
<name>A0ABS7PXU1_9SPHN</name>
<evidence type="ECO:0000256" key="1">
    <source>
        <dbReference type="ARBA" id="ARBA00022649"/>
    </source>
</evidence>
<dbReference type="InterPro" id="IPR022789">
    <property type="entry name" value="ParD"/>
</dbReference>
<evidence type="ECO:0000313" key="3">
    <source>
        <dbReference type="Proteomes" id="UP000706039"/>
    </source>
</evidence>
<dbReference type="NCBIfam" id="TIGR02606">
    <property type="entry name" value="antidote_CC2985"/>
    <property type="match status" value="1"/>
</dbReference>
<gene>
    <name evidence="2" type="ORF">K7G82_24470</name>
</gene>
<dbReference type="RefSeq" id="WP_222992582.1">
    <property type="nucleotide sequence ID" value="NZ_JAINVV010000012.1"/>
</dbReference>
<keyword evidence="3" id="KW-1185">Reference proteome</keyword>
<proteinExistence type="predicted"/>
<dbReference type="Gene3D" id="6.10.10.120">
    <property type="entry name" value="Antitoxin ParD1-like"/>
    <property type="match status" value="1"/>
</dbReference>
<comment type="caution">
    <text evidence="2">The sequence shown here is derived from an EMBL/GenBank/DDBJ whole genome shotgun (WGS) entry which is preliminary data.</text>
</comment>
<accession>A0ABS7PXU1</accession>
<keyword evidence="1" id="KW-1277">Toxin-antitoxin system</keyword>
<evidence type="ECO:0000313" key="2">
    <source>
        <dbReference type="EMBL" id="MBY8825480.1"/>
    </source>
</evidence>
<reference evidence="2 3" key="1">
    <citation type="submission" date="2021-08" db="EMBL/GenBank/DDBJ databases">
        <authorList>
            <person name="Tuo L."/>
        </authorList>
    </citation>
    <scope>NUCLEOTIDE SEQUENCE [LARGE SCALE GENOMIC DNA]</scope>
    <source>
        <strain evidence="2 3">JCM 31229</strain>
    </source>
</reference>
<dbReference type="EMBL" id="JAINVV010000012">
    <property type="protein sequence ID" value="MBY8825480.1"/>
    <property type="molecule type" value="Genomic_DNA"/>
</dbReference>
<dbReference type="SUPFAM" id="SSF47598">
    <property type="entry name" value="Ribbon-helix-helix"/>
    <property type="match status" value="1"/>
</dbReference>
<dbReference type="InterPro" id="IPR038296">
    <property type="entry name" value="ParD_sf"/>
</dbReference>
<organism evidence="2 3">
    <name type="scientific">Sphingomonas colocasiae</name>
    <dbReference type="NCBI Taxonomy" id="1848973"/>
    <lineage>
        <taxon>Bacteria</taxon>
        <taxon>Pseudomonadati</taxon>
        <taxon>Pseudomonadota</taxon>
        <taxon>Alphaproteobacteria</taxon>
        <taxon>Sphingomonadales</taxon>
        <taxon>Sphingomonadaceae</taxon>
        <taxon>Sphingomonas</taxon>
    </lineage>
</organism>
<sequence length="90" mass="9642">MTDRAIKPITVTLGEMTKRAQAHVASGRYGSISEVVRAGLRALDREEAALDALIKARVEQALADPRPLLSGEDVSASIAAHHANRRARDA</sequence>